<organism evidence="2 3">
    <name type="scientific">Mycobacteroides salmoniphilum</name>
    <dbReference type="NCBI Taxonomy" id="404941"/>
    <lineage>
        <taxon>Bacteria</taxon>
        <taxon>Bacillati</taxon>
        <taxon>Actinomycetota</taxon>
        <taxon>Actinomycetes</taxon>
        <taxon>Mycobacteriales</taxon>
        <taxon>Mycobacteriaceae</taxon>
        <taxon>Mycobacteroides</taxon>
    </lineage>
</organism>
<gene>
    <name evidence="2" type="ORF">CCUG60884_00237</name>
</gene>
<evidence type="ECO:0000313" key="2">
    <source>
        <dbReference type="EMBL" id="TEA09069.1"/>
    </source>
</evidence>
<name>A0A4R8SZQ6_9MYCO</name>
<dbReference type="Proteomes" id="UP000294604">
    <property type="component" value="Unassembled WGS sequence"/>
</dbReference>
<comment type="caution">
    <text evidence="2">The sequence shown here is derived from an EMBL/GenBank/DDBJ whole genome shotgun (WGS) entry which is preliminary data.</text>
</comment>
<dbReference type="AlphaFoldDB" id="A0A4R8SZQ6"/>
<sequence length="144" mass="15899">MTTQPWLVHPNRSELGPNKPGRNGHYRPVRGEGAAALPTETCLVRITLPNSLVDVSDGDGTVTFAGSDWAFVVGAARRFVRKHIDADVLPPFGYFDAGAWWWWDGTTSTESILEGPDRIDYVQEYLQLLFRGVAMSLSETTTSS</sequence>
<dbReference type="EMBL" id="PECL01000003">
    <property type="protein sequence ID" value="TEA09069.1"/>
    <property type="molecule type" value="Genomic_DNA"/>
</dbReference>
<protein>
    <submittedName>
        <fullName evidence="2">Uncharacterized protein</fullName>
    </submittedName>
</protein>
<reference evidence="2 3" key="1">
    <citation type="journal article" date="2019" name="Sci. Rep.">
        <title>Extended insight into the Mycobacterium chelonae-abscessus complex through whole genome sequencing of Mycobacterium salmoniphilum outbreak and Mycobacterium salmoniphilum-like strains.</title>
        <authorList>
            <person name="Behra P.R.K."/>
            <person name="Das S."/>
            <person name="Pettersson B.M.F."/>
            <person name="Shirreff L."/>
            <person name="DuCote T."/>
            <person name="Jacobsson K.G."/>
            <person name="Ennis D.G."/>
            <person name="Kirsebom L.A."/>
        </authorList>
    </citation>
    <scope>NUCLEOTIDE SEQUENCE [LARGE SCALE GENOMIC DNA]</scope>
    <source>
        <strain evidence="2 3">CCUG 60884</strain>
    </source>
</reference>
<dbReference type="RefSeq" id="WP_134080953.1">
    <property type="nucleotide sequence ID" value="NZ_PECL01000003.1"/>
</dbReference>
<accession>A0A4R8SZQ6</accession>
<evidence type="ECO:0000256" key="1">
    <source>
        <dbReference type="SAM" id="MobiDB-lite"/>
    </source>
</evidence>
<proteinExistence type="predicted"/>
<evidence type="ECO:0000313" key="3">
    <source>
        <dbReference type="Proteomes" id="UP000294604"/>
    </source>
</evidence>
<feature type="region of interest" description="Disordered" evidence="1">
    <location>
        <begin position="1"/>
        <end position="30"/>
    </location>
</feature>